<dbReference type="Gene3D" id="1.25.40.10">
    <property type="entry name" value="Tetratricopeptide repeat domain"/>
    <property type="match status" value="1"/>
</dbReference>
<dbReference type="Pfam" id="PF00196">
    <property type="entry name" value="GerE"/>
    <property type="match status" value="1"/>
</dbReference>
<dbReference type="CDD" id="cd06170">
    <property type="entry name" value="LuxR_C_like"/>
    <property type="match status" value="1"/>
</dbReference>
<reference evidence="5" key="1">
    <citation type="submission" date="2013-08" db="EMBL/GenBank/DDBJ databases">
        <title>Intrasporangium oryzae NRRL B-24470.</title>
        <authorList>
            <person name="Liu H."/>
            <person name="Wang G."/>
        </authorList>
    </citation>
    <scope>NUCLEOTIDE SEQUENCE [LARGE SCALE GENOMIC DNA]</scope>
    <source>
        <strain evidence="5">Q5-1</strain>
    </source>
</reference>
<dbReference type="SUPFAM" id="SSF48452">
    <property type="entry name" value="TPR-like"/>
    <property type="match status" value="1"/>
</dbReference>
<accession>W9GIT3</accession>
<dbReference type="RefSeq" id="WP_034718730.1">
    <property type="nucleotide sequence ID" value="NZ_AWQS01000153.1"/>
</dbReference>
<dbReference type="GO" id="GO:0003677">
    <property type="term" value="F:DNA binding"/>
    <property type="evidence" value="ECO:0007669"/>
    <property type="project" value="InterPro"/>
</dbReference>
<dbReference type="InterPro" id="IPR011990">
    <property type="entry name" value="TPR-like_helical_dom_sf"/>
</dbReference>
<sequence length="967" mass="102307">MPLRTGALLGRDADVERLTAAIGLEQSDGGSVVLSGDAGIGKSRLIARLVDDAAGRGWRTAVGHCVGLAGSTLAYLPFLELMTALEADSPEVVARVAAVHPALGQLLPGLRQDQGVVGDAVIDPAGVATAIHALLTALGADRPTLAVVEDVHWADHSSRDLLTLLLTRGFTTPVALVASYRSDDLHRRHPLHETLAVWARIAGVEHVELAGLTDAAVRELVASTGSAHLPDPVAGEIVRRAEGNPFFAEELAASAAAGHGLTGGLSRVLRSRVDALPEDAQLVVAAVAVGARQIGHELLARVVDLPEDRLDAALAATVEHHVLETCWPPAYTFRHALLGEAVADALLPGERLRLHRSYAAVLAERPALGPASELARHAAASGDVDTAIRASRAAADAALAVGGPAEALQHLERALCWLDDDVPLRDDVTMAASDAALLSGDVVRAVDLLRDRLDHPGRRQAPQTRAELLARYVLGSRVLDLPHDPLGLTAEALTLVGDEPTERRVRVLTARLQALVDHEGAADPAAAAAEITTLTEEITKLAGLLGLPRATAELRTILVRLVERRADLTAVEEQLHLVLDQAPSDDPVRVRVLHRLGSVHYRRGELTTALATYDAGAELARRLHVELAPFALECRLLGALLAYQLGDWDGALARSAVGPEPMAETTRLYFVGTDLAVAAGRGDPLDRQLLAALRASWWIDGITAVYSVPAVDLLGQEGRIDEALDLATDILATLDALWGTHEHIAIRLAALTAGQCARFALSADPRLRRRMRDVTRLLLDRAEGLAVSQETDAESWAWQARAHAESVRLRWLLDRGDGDAGPRAEELVEAWAASTAAFEAYGDVYETARSRAGLAAALHAAGDDAGARAEVAAARTTAQRLGARPLLAELEASLPSASEVSGIPELTARETEVLGLVARGLSNGQIGKHLFISTKTVSVHVSNVLGKLGAASRTEAAAIARERHLLP</sequence>
<evidence type="ECO:0000256" key="2">
    <source>
        <dbReference type="ARBA" id="ARBA00022840"/>
    </source>
</evidence>
<dbReference type="InterPro" id="IPR041664">
    <property type="entry name" value="AAA_16"/>
</dbReference>
<dbReference type="SUPFAM" id="SSF52540">
    <property type="entry name" value="P-loop containing nucleoside triphosphate hydrolases"/>
    <property type="match status" value="1"/>
</dbReference>
<dbReference type="InterPro" id="IPR000792">
    <property type="entry name" value="Tscrpt_reg_LuxR_C"/>
</dbReference>
<dbReference type="OrthoDB" id="5476461at2"/>
<dbReference type="SUPFAM" id="SSF46894">
    <property type="entry name" value="C-terminal effector domain of the bipartite response regulators"/>
    <property type="match status" value="1"/>
</dbReference>
<keyword evidence="2" id="KW-0067">ATP-binding</keyword>
<dbReference type="Pfam" id="PF13191">
    <property type="entry name" value="AAA_16"/>
    <property type="match status" value="1"/>
</dbReference>
<dbReference type="AlphaFoldDB" id="W9GIT3"/>
<dbReference type="Gene3D" id="1.10.10.10">
    <property type="entry name" value="Winged helix-like DNA-binding domain superfamily/Winged helix DNA-binding domain"/>
    <property type="match status" value="1"/>
</dbReference>
<dbReference type="GO" id="GO:0005524">
    <property type="term" value="F:ATP binding"/>
    <property type="evidence" value="ECO:0007669"/>
    <property type="project" value="UniProtKB-KW"/>
</dbReference>
<feature type="domain" description="HTH luxR-type" evidence="3">
    <location>
        <begin position="899"/>
        <end position="964"/>
    </location>
</feature>
<dbReference type="GO" id="GO:0005737">
    <property type="term" value="C:cytoplasm"/>
    <property type="evidence" value="ECO:0007669"/>
    <property type="project" value="TreeGrafter"/>
</dbReference>
<dbReference type="Proteomes" id="UP000019494">
    <property type="component" value="Unassembled WGS sequence"/>
</dbReference>
<dbReference type="PRINTS" id="PR00038">
    <property type="entry name" value="HTHLUXR"/>
</dbReference>
<dbReference type="PANTHER" id="PTHR16305">
    <property type="entry name" value="TESTICULAR SOLUBLE ADENYLYL CYCLASE"/>
    <property type="match status" value="1"/>
</dbReference>
<keyword evidence="1" id="KW-0547">Nucleotide-binding</keyword>
<dbReference type="PATRIC" id="fig|584657.3.peg.3072"/>
<dbReference type="InterPro" id="IPR036388">
    <property type="entry name" value="WH-like_DNA-bd_sf"/>
</dbReference>
<evidence type="ECO:0000313" key="4">
    <source>
        <dbReference type="EMBL" id="EWT05042.1"/>
    </source>
</evidence>
<dbReference type="GO" id="GO:0006355">
    <property type="term" value="P:regulation of DNA-templated transcription"/>
    <property type="evidence" value="ECO:0007669"/>
    <property type="project" value="InterPro"/>
</dbReference>
<dbReference type="SMART" id="SM00421">
    <property type="entry name" value="HTH_LUXR"/>
    <property type="match status" value="1"/>
</dbReference>
<evidence type="ECO:0000259" key="3">
    <source>
        <dbReference type="PROSITE" id="PS50043"/>
    </source>
</evidence>
<dbReference type="InterPro" id="IPR016032">
    <property type="entry name" value="Sig_transdc_resp-reg_C-effctor"/>
</dbReference>
<evidence type="ECO:0000256" key="1">
    <source>
        <dbReference type="ARBA" id="ARBA00022741"/>
    </source>
</evidence>
<evidence type="ECO:0000313" key="5">
    <source>
        <dbReference type="Proteomes" id="UP000019494"/>
    </source>
</evidence>
<gene>
    <name evidence="4" type="ORF">N864_07675</name>
</gene>
<dbReference type="GO" id="GO:0004016">
    <property type="term" value="F:adenylate cyclase activity"/>
    <property type="evidence" value="ECO:0007669"/>
    <property type="project" value="TreeGrafter"/>
</dbReference>
<organism evidence="4 5">
    <name type="scientific">Intrasporangium chromatireducens Q5-1</name>
    <dbReference type="NCBI Taxonomy" id="584657"/>
    <lineage>
        <taxon>Bacteria</taxon>
        <taxon>Bacillati</taxon>
        <taxon>Actinomycetota</taxon>
        <taxon>Actinomycetes</taxon>
        <taxon>Micrococcales</taxon>
        <taxon>Intrasporangiaceae</taxon>
        <taxon>Intrasporangium</taxon>
    </lineage>
</organism>
<name>W9GIT3_9MICO</name>
<protein>
    <submittedName>
        <fullName evidence="4">LuxR family transcriptional regulator</fullName>
    </submittedName>
</protein>
<keyword evidence="5" id="KW-1185">Reference proteome</keyword>
<dbReference type="PROSITE" id="PS00622">
    <property type="entry name" value="HTH_LUXR_1"/>
    <property type="match status" value="1"/>
</dbReference>
<comment type="caution">
    <text evidence="4">The sequence shown here is derived from an EMBL/GenBank/DDBJ whole genome shotgun (WGS) entry which is preliminary data.</text>
</comment>
<dbReference type="PANTHER" id="PTHR16305:SF35">
    <property type="entry name" value="TRANSCRIPTIONAL ACTIVATOR DOMAIN"/>
    <property type="match status" value="1"/>
</dbReference>
<dbReference type="EMBL" id="AWQS01000153">
    <property type="protein sequence ID" value="EWT05042.1"/>
    <property type="molecule type" value="Genomic_DNA"/>
</dbReference>
<dbReference type="InterPro" id="IPR027417">
    <property type="entry name" value="P-loop_NTPase"/>
</dbReference>
<proteinExistence type="predicted"/>
<dbReference type="PROSITE" id="PS50043">
    <property type="entry name" value="HTH_LUXR_2"/>
    <property type="match status" value="1"/>
</dbReference>